<evidence type="ECO:0000313" key="1">
    <source>
        <dbReference type="EMBL" id="ADB53597.1"/>
    </source>
</evidence>
<protein>
    <submittedName>
        <fullName evidence="1">Uncharacterized protein</fullName>
    </submittedName>
</protein>
<proteinExistence type="predicted"/>
<accession>D3FEA5</accession>
<organism evidence="1 2">
    <name type="scientific">Conexibacter woesei (strain DSM 14684 / CCUG 47730 / CIP 108061 / JCM 11494 / NBRC 100937 / ID131577)</name>
    <dbReference type="NCBI Taxonomy" id="469383"/>
    <lineage>
        <taxon>Bacteria</taxon>
        <taxon>Bacillati</taxon>
        <taxon>Actinomycetota</taxon>
        <taxon>Thermoleophilia</taxon>
        <taxon>Solirubrobacterales</taxon>
        <taxon>Conexibacteraceae</taxon>
        <taxon>Conexibacter</taxon>
    </lineage>
</organism>
<dbReference type="STRING" id="469383.Cwoe_5189"/>
<sequence>MAVAVPERSVRDMAAALCEFEGVKCLWRVVAAFATYALIRVLPVVAAVTVAIVSVNGPVAKASVSAVVALAVDALGKGLRVRFPWKAVLANRLATFEAMNPTTQVPVRVRAADEDVAGKHFAARGSIP</sequence>
<reference evidence="1 2" key="1">
    <citation type="journal article" date="2010" name="Stand. Genomic Sci.">
        <title>Complete genome sequence of Conexibacter woesei type strain (ID131577).</title>
        <authorList>
            <person name="Pukall R."/>
            <person name="Lapidus A."/>
            <person name="Glavina Del Rio T."/>
            <person name="Copeland A."/>
            <person name="Tice H."/>
            <person name="Cheng J.-F."/>
            <person name="Lucas S."/>
            <person name="Chen F."/>
            <person name="Nolan M."/>
            <person name="Bruce D."/>
            <person name="Goodwin L."/>
            <person name="Pitluck S."/>
            <person name="Mavromatis K."/>
            <person name="Ivanova N."/>
            <person name="Ovchinnikova G."/>
            <person name="Pati A."/>
            <person name="Chen A."/>
            <person name="Palaniappan K."/>
            <person name="Land M."/>
            <person name="Hauser L."/>
            <person name="Chang Y.-J."/>
            <person name="Jeffries C.D."/>
            <person name="Chain P."/>
            <person name="Meincke L."/>
            <person name="Sims D."/>
            <person name="Brettin T."/>
            <person name="Detter J.C."/>
            <person name="Rohde M."/>
            <person name="Goeker M."/>
            <person name="Bristow J."/>
            <person name="Eisen J.A."/>
            <person name="Markowitz V."/>
            <person name="Kyrpides N.C."/>
            <person name="Klenk H.-P."/>
            <person name="Hugenholtz P."/>
        </authorList>
    </citation>
    <scope>NUCLEOTIDE SEQUENCE [LARGE SCALE GENOMIC DNA]</scope>
    <source>
        <strain evidence="2">DSM 14684 / CIP 108061 / JCM 11494 / NBRC 100937 / ID131577</strain>
    </source>
</reference>
<keyword evidence="2" id="KW-1185">Reference proteome</keyword>
<dbReference type="HOGENOM" id="CLU_1955856_0_0_11"/>
<name>D3FEA5_CONWI</name>
<dbReference type="KEGG" id="cwo:Cwoe_5189"/>
<evidence type="ECO:0000313" key="2">
    <source>
        <dbReference type="Proteomes" id="UP000008229"/>
    </source>
</evidence>
<dbReference type="AlphaFoldDB" id="D3FEA5"/>
<dbReference type="EMBL" id="CP001854">
    <property type="protein sequence ID" value="ADB53597.1"/>
    <property type="molecule type" value="Genomic_DNA"/>
</dbReference>
<reference evidence="2" key="2">
    <citation type="submission" date="2010-01" db="EMBL/GenBank/DDBJ databases">
        <title>The complete genome of Conexibacter woesei DSM 14684.</title>
        <authorList>
            <consortium name="US DOE Joint Genome Institute (JGI-PGF)"/>
            <person name="Lucas S."/>
            <person name="Copeland A."/>
            <person name="Lapidus A."/>
            <person name="Glavina del Rio T."/>
            <person name="Dalin E."/>
            <person name="Tice H."/>
            <person name="Bruce D."/>
            <person name="Goodwin L."/>
            <person name="Pitluck S."/>
            <person name="Kyrpides N."/>
            <person name="Mavromatis K."/>
            <person name="Ivanova N."/>
            <person name="Mikhailova N."/>
            <person name="Chertkov O."/>
            <person name="Brettin T."/>
            <person name="Detter J.C."/>
            <person name="Han C."/>
            <person name="Larimer F."/>
            <person name="Land M."/>
            <person name="Hauser L."/>
            <person name="Markowitz V."/>
            <person name="Cheng J.-F."/>
            <person name="Hugenholtz P."/>
            <person name="Woyke T."/>
            <person name="Wu D."/>
            <person name="Pukall R."/>
            <person name="Steenblock K."/>
            <person name="Schneider S."/>
            <person name="Klenk H.-P."/>
            <person name="Eisen J.A."/>
        </authorList>
    </citation>
    <scope>NUCLEOTIDE SEQUENCE [LARGE SCALE GENOMIC DNA]</scope>
    <source>
        <strain evidence="2">DSM 14684 / CIP 108061 / JCM 11494 / NBRC 100937 / ID131577</strain>
    </source>
</reference>
<gene>
    <name evidence="1" type="ordered locus">Cwoe_5189</name>
</gene>
<dbReference type="Proteomes" id="UP000008229">
    <property type="component" value="Chromosome"/>
</dbReference>